<dbReference type="KEGG" id="manq:L1994_05680"/>
<dbReference type="EMBL" id="CP091092">
    <property type="protein sequence ID" value="WFN37872.1"/>
    <property type="molecule type" value="Genomic_DNA"/>
</dbReference>
<dbReference type="RefSeq" id="WP_278100712.1">
    <property type="nucleotide sequence ID" value="NZ_CP091092.1"/>
</dbReference>
<proteinExistence type="predicted"/>
<dbReference type="AlphaFoldDB" id="A0AAF0JN76"/>
<name>A0AAF0JN76_9EURY</name>
<dbReference type="InterPro" id="IPR011990">
    <property type="entry name" value="TPR-like_helical_dom_sf"/>
</dbReference>
<protein>
    <submittedName>
        <fullName evidence="1">Tetratricopeptide repeat protein</fullName>
    </submittedName>
</protein>
<dbReference type="Proteomes" id="UP001218895">
    <property type="component" value="Chromosome"/>
</dbReference>
<dbReference type="SUPFAM" id="SSF48452">
    <property type="entry name" value="TPR-like"/>
    <property type="match status" value="2"/>
</dbReference>
<sequence length="334" mass="36899">MKYKVFLTFFLLMTALLLLFTPAAASPSTEDLIDAGFIALESGNNKMAEDLFARAVATVSGKNSPSAWAGLGRAIWNESSSENTDSYAAFNRSLAVEDADAEEWKTACEILFSEPVEDFKLSYFAALKAVEADKNDDQAWNYLGCSLDRLAVKNLDADLNEPFDAFKKANFLNPTLLYSSNEAYYAIVVGNYTDAIDAANKAFKKYNPDKWWKGQLLFLKAYALAKTGESEDALETLVLSEDTYNSDESYEMTEYDNAAASFVRAVALNDLGRFCESVEILKCVDFENLDTLFSGLLITPEMYMDLYGASLSGVGKMDEAANAFEKASEYNSSK</sequence>
<dbReference type="Gene3D" id="1.25.40.10">
    <property type="entry name" value="Tetratricopeptide repeat domain"/>
    <property type="match status" value="2"/>
</dbReference>
<dbReference type="GeneID" id="79949868"/>
<gene>
    <name evidence="1" type="ORF">L1994_05680</name>
</gene>
<accession>A0AAF0JN76</accession>
<organism evidence="1 2">
    <name type="scientific">Methanomicrobium antiquum</name>
    <dbReference type="NCBI Taxonomy" id="487686"/>
    <lineage>
        <taxon>Archaea</taxon>
        <taxon>Methanobacteriati</taxon>
        <taxon>Methanobacteriota</taxon>
        <taxon>Stenosarchaea group</taxon>
        <taxon>Methanomicrobia</taxon>
        <taxon>Methanomicrobiales</taxon>
        <taxon>Methanomicrobiaceae</taxon>
        <taxon>Methanomicrobium</taxon>
    </lineage>
</organism>
<reference evidence="1" key="1">
    <citation type="submission" date="2022-01" db="EMBL/GenBank/DDBJ databases">
        <title>Complete genome of Methanomicrobium antiquum DSM 21220.</title>
        <authorList>
            <person name="Chen S.-C."/>
            <person name="You Y.-T."/>
            <person name="Zhou Y.-Z."/>
            <person name="Lai M.-C."/>
        </authorList>
    </citation>
    <scope>NUCLEOTIDE SEQUENCE</scope>
    <source>
        <strain evidence="1">DSM 21220</strain>
    </source>
</reference>
<evidence type="ECO:0000313" key="1">
    <source>
        <dbReference type="EMBL" id="WFN37872.1"/>
    </source>
</evidence>
<keyword evidence="2" id="KW-1185">Reference proteome</keyword>
<evidence type="ECO:0000313" key="2">
    <source>
        <dbReference type="Proteomes" id="UP001218895"/>
    </source>
</evidence>